<evidence type="ECO:0000256" key="8">
    <source>
        <dbReference type="SAM" id="MobiDB-lite"/>
    </source>
</evidence>
<dbReference type="Pfam" id="PF00096">
    <property type="entry name" value="zf-C2H2"/>
    <property type="match status" value="2"/>
</dbReference>
<dbReference type="Gene3D" id="3.30.160.60">
    <property type="entry name" value="Classic Zinc Finger"/>
    <property type="match status" value="3"/>
</dbReference>
<protein>
    <recommendedName>
        <fullName evidence="9">C2H2-type domain-containing protein</fullName>
    </recommendedName>
</protein>
<keyword evidence="3" id="KW-0677">Repeat</keyword>
<reference evidence="10" key="2">
    <citation type="submission" date="2025-09" db="UniProtKB">
        <authorList>
            <consortium name="Ensembl"/>
        </authorList>
    </citation>
    <scope>IDENTIFICATION</scope>
</reference>
<dbReference type="SMART" id="SM00355">
    <property type="entry name" value="ZnF_C2H2"/>
    <property type="match status" value="3"/>
</dbReference>
<sequence length="416" mass="45624">MLLGHLANPVPACTWCTWMGFDPLGQHKKILKLKKLKNCCFCEFCGIWESCWQQQQLDGFSCSLTEADKVPADGKTSVVAEALGEPDKAKAAAPDSEGKEEKQMTPSPSLLKLGNPGGFVPLLPLPNLSIPIFYHPAEMKLERKEEDGEMIVEEEDEGKMPKEEPPQLENGENAEDNESGSTDSGQENAGEPRLLRSGTYSDRTESKAYGSVTHKCEVRLAGLLGRALGATGCLGDSRVTVPRHIRIHTGEKPFSCRECNKAFSDPASSLIAHVRQHTGEKPYVCERCGKRFVQSSQLANHIRHHDNIRPHKCTVCNKAFVNVGDLSKHIIIHTGGWAPPRALRCPRALPPHPPPLPVPSQGRSPSCVTSAAAASTAWTTCAPTSRPCTRARLASKSWSPRRATRSTSSRWRPMTW</sequence>
<keyword evidence="6" id="KW-0539">Nucleus</keyword>
<keyword evidence="5" id="KW-0862">Zinc</keyword>
<dbReference type="InterPro" id="IPR036236">
    <property type="entry name" value="Znf_C2H2_sf"/>
</dbReference>
<evidence type="ECO:0000313" key="11">
    <source>
        <dbReference type="Proteomes" id="UP000694413"/>
    </source>
</evidence>
<dbReference type="PROSITE" id="PS50157">
    <property type="entry name" value="ZINC_FINGER_C2H2_2"/>
    <property type="match status" value="3"/>
</dbReference>
<proteinExistence type="predicted"/>
<dbReference type="GO" id="GO:0005634">
    <property type="term" value="C:nucleus"/>
    <property type="evidence" value="ECO:0007669"/>
    <property type="project" value="UniProtKB-SubCell"/>
</dbReference>
<dbReference type="PANTHER" id="PTHR24394">
    <property type="entry name" value="ZINC FINGER PROTEIN"/>
    <property type="match status" value="1"/>
</dbReference>
<feature type="compositionally biased region" description="Low complexity" evidence="8">
    <location>
        <begin position="397"/>
        <end position="416"/>
    </location>
</feature>
<evidence type="ECO:0000256" key="4">
    <source>
        <dbReference type="ARBA" id="ARBA00022771"/>
    </source>
</evidence>
<feature type="domain" description="C2H2-type" evidence="9">
    <location>
        <begin position="283"/>
        <end position="310"/>
    </location>
</feature>
<evidence type="ECO:0000256" key="2">
    <source>
        <dbReference type="ARBA" id="ARBA00022723"/>
    </source>
</evidence>
<dbReference type="FunFam" id="3.30.160.60:FF:000225">
    <property type="entry name" value="zinc finger and BTB domain-containing protein 17 isoform X2"/>
    <property type="match status" value="1"/>
</dbReference>
<dbReference type="PANTHER" id="PTHR24394:SF44">
    <property type="entry name" value="ZINC FINGER PROTEIN 271-LIKE"/>
    <property type="match status" value="1"/>
</dbReference>
<organism evidence="10 11">
    <name type="scientific">Zonotrichia albicollis</name>
    <name type="common">White-throated sparrow</name>
    <name type="synonym">Fringilla albicollis</name>
    <dbReference type="NCBI Taxonomy" id="44394"/>
    <lineage>
        <taxon>Eukaryota</taxon>
        <taxon>Metazoa</taxon>
        <taxon>Chordata</taxon>
        <taxon>Craniata</taxon>
        <taxon>Vertebrata</taxon>
        <taxon>Euteleostomi</taxon>
        <taxon>Archelosauria</taxon>
        <taxon>Archosauria</taxon>
        <taxon>Dinosauria</taxon>
        <taxon>Saurischia</taxon>
        <taxon>Theropoda</taxon>
        <taxon>Coelurosauria</taxon>
        <taxon>Aves</taxon>
        <taxon>Neognathae</taxon>
        <taxon>Neoaves</taxon>
        <taxon>Telluraves</taxon>
        <taxon>Australaves</taxon>
        <taxon>Passeriformes</taxon>
        <taxon>Passerellidae</taxon>
        <taxon>Zonotrichia</taxon>
    </lineage>
</organism>
<dbReference type="FunFam" id="3.30.160.60:FF:000346">
    <property type="entry name" value="zinc finger and BTB domain-containing protein 17 isoform X2"/>
    <property type="match status" value="1"/>
</dbReference>
<evidence type="ECO:0000259" key="9">
    <source>
        <dbReference type="PROSITE" id="PS50157"/>
    </source>
</evidence>
<evidence type="ECO:0000256" key="1">
    <source>
        <dbReference type="ARBA" id="ARBA00004123"/>
    </source>
</evidence>
<evidence type="ECO:0000256" key="3">
    <source>
        <dbReference type="ARBA" id="ARBA00022737"/>
    </source>
</evidence>
<dbReference type="PROSITE" id="PS00028">
    <property type="entry name" value="ZINC_FINGER_C2H2_1"/>
    <property type="match status" value="2"/>
</dbReference>
<accession>A0A8D2NHW1</accession>
<name>A0A8D2NHW1_ZONAL</name>
<dbReference type="Ensembl" id="ENSZALT00000029232.1">
    <property type="protein sequence ID" value="ENSZALP00000022488.1"/>
    <property type="gene ID" value="ENSZALG00000017468.1"/>
</dbReference>
<dbReference type="GO" id="GO:0000981">
    <property type="term" value="F:DNA-binding transcription factor activity, RNA polymerase II-specific"/>
    <property type="evidence" value="ECO:0007669"/>
    <property type="project" value="TreeGrafter"/>
</dbReference>
<dbReference type="AlphaFoldDB" id="A0A8D2NHW1"/>
<keyword evidence="11" id="KW-1185">Reference proteome</keyword>
<dbReference type="SUPFAM" id="SSF57667">
    <property type="entry name" value="beta-beta-alpha zinc fingers"/>
    <property type="match status" value="2"/>
</dbReference>
<dbReference type="GO" id="GO:0008270">
    <property type="term" value="F:zinc ion binding"/>
    <property type="evidence" value="ECO:0007669"/>
    <property type="project" value="UniProtKB-KW"/>
</dbReference>
<keyword evidence="4 7" id="KW-0863">Zinc-finger</keyword>
<feature type="domain" description="C2H2-type" evidence="9">
    <location>
        <begin position="311"/>
        <end position="338"/>
    </location>
</feature>
<feature type="domain" description="C2H2-type" evidence="9">
    <location>
        <begin position="254"/>
        <end position="282"/>
    </location>
</feature>
<dbReference type="InterPro" id="IPR013087">
    <property type="entry name" value="Znf_C2H2_type"/>
</dbReference>
<evidence type="ECO:0000256" key="6">
    <source>
        <dbReference type="ARBA" id="ARBA00023242"/>
    </source>
</evidence>
<feature type="region of interest" description="Disordered" evidence="8">
    <location>
        <begin position="151"/>
        <end position="208"/>
    </location>
</feature>
<reference evidence="10" key="1">
    <citation type="submission" date="2025-08" db="UniProtKB">
        <authorList>
            <consortium name="Ensembl"/>
        </authorList>
    </citation>
    <scope>IDENTIFICATION</scope>
</reference>
<feature type="region of interest" description="Disordered" evidence="8">
    <location>
        <begin position="82"/>
        <end position="115"/>
    </location>
</feature>
<evidence type="ECO:0000256" key="7">
    <source>
        <dbReference type="PROSITE-ProRule" id="PRU00042"/>
    </source>
</evidence>
<evidence type="ECO:0000313" key="10">
    <source>
        <dbReference type="Ensembl" id="ENSZALP00000022488.1"/>
    </source>
</evidence>
<feature type="region of interest" description="Disordered" evidence="8">
    <location>
        <begin position="392"/>
        <end position="416"/>
    </location>
</feature>
<comment type="subcellular location">
    <subcellularLocation>
        <location evidence="1">Nucleus</location>
    </subcellularLocation>
</comment>
<dbReference type="Proteomes" id="UP000694413">
    <property type="component" value="Unassembled WGS sequence"/>
</dbReference>
<evidence type="ECO:0000256" key="5">
    <source>
        <dbReference type="ARBA" id="ARBA00022833"/>
    </source>
</evidence>
<dbReference type="FunFam" id="3.30.160.60:FF:002343">
    <property type="entry name" value="Zinc finger protein 33A"/>
    <property type="match status" value="1"/>
</dbReference>
<feature type="compositionally biased region" description="Basic and acidic residues" evidence="8">
    <location>
        <begin position="85"/>
        <end position="103"/>
    </location>
</feature>
<keyword evidence="2" id="KW-0479">Metal-binding</keyword>